<keyword evidence="2" id="KW-0472">Membrane</keyword>
<dbReference type="InterPro" id="IPR029058">
    <property type="entry name" value="AB_hydrolase_fold"/>
</dbReference>
<dbReference type="RefSeq" id="XP_067547621.1">
    <property type="nucleotide sequence ID" value="XM_067693063.1"/>
</dbReference>
<accession>A0A8H8DB39</accession>
<keyword evidence="2" id="KW-0812">Transmembrane</keyword>
<dbReference type="PANTHER" id="PTHR36169:SF1">
    <property type="entry name" value="ACETATE KINASE EUTQ"/>
    <property type="match status" value="1"/>
</dbReference>
<dbReference type="GO" id="GO:0016787">
    <property type="term" value="F:hydrolase activity"/>
    <property type="evidence" value="ECO:0007669"/>
    <property type="project" value="InterPro"/>
</dbReference>
<keyword evidence="2" id="KW-1133">Transmembrane helix</keyword>
<evidence type="ECO:0008006" key="5">
    <source>
        <dbReference type="Google" id="ProtNLM"/>
    </source>
</evidence>
<organism evidence="3 4">
    <name type="scientific">Candida metapsilosis</name>
    <dbReference type="NCBI Taxonomy" id="273372"/>
    <lineage>
        <taxon>Eukaryota</taxon>
        <taxon>Fungi</taxon>
        <taxon>Dikarya</taxon>
        <taxon>Ascomycota</taxon>
        <taxon>Saccharomycotina</taxon>
        <taxon>Pichiomycetes</taxon>
        <taxon>Debaryomycetaceae</taxon>
        <taxon>Candida/Lodderomyces clade</taxon>
        <taxon>Candida</taxon>
    </lineage>
</organism>
<dbReference type="InterPro" id="IPR010424">
    <property type="entry name" value="EutQ"/>
</dbReference>
<reference evidence="3 4" key="1">
    <citation type="submission" date="2020-12" db="EMBL/GenBank/DDBJ databases">
        <title>Effect of drift, selection, and recombination on the evolution of hybrid genomes in Candida yeast pathogens.</title>
        <authorList>
            <person name="Mixao V."/>
            <person name="Ksiezopolska E."/>
            <person name="Saus E."/>
            <person name="Boekhout T."/>
            <person name="Gacser A."/>
            <person name="Gabaldon T."/>
        </authorList>
    </citation>
    <scope>NUCLEOTIDE SEQUENCE [LARGE SCALE GENOMIC DNA]</scope>
    <source>
        <strain evidence="3 4">BP57</strain>
    </source>
</reference>
<evidence type="ECO:0000256" key="2">
    <source>
        <dbReference type="SAM" id="Phobius"/>
    </source>
</evidence>
<dbReference type="GeneID" id="93652662"/>
<evidence type="ECO:0000256" key="1">
    <source>
        <dbReference type="ARBA" id="ARBA00010515"/>
    </source>
</evidence>
<dbReference type="Gene3D" id="3.40.50.1820">
    <property type="entry name" value="alpha/beta hydrolase"/>
    <property type="match status" value="1"/>
</dbReference>
<evidence type="ECO:0000313" key="3">
    <source>
        <dbReference type="EMBL" id="KAG5418505.1"/>
    </source>
</evidence>
<comment type="caution">
    <text evidence="3">The sequence shown here is derived from an EMBL/GenBank/DDBJ whole genome shotgun (WGS) entry which is preliminary data.</text>
</comment>
<feature type="transmembrane region" description="Helical" evidence="2">
    <location>
        <begin position="6"/>
        <end position="26"/>
    </location>
</feature>
<dbReference type="InterPro" id="IPR002168">
    <property type="entry name" value="Lipase_GDXG_HIS_AS"/>
</dbReference>
<dbReference type="EMBL" id="JAEOAQ010000005">
    <property type="protein sequence ID" value="KAG5418505.1"/>
    <property type="molecule type" value="Genomic_DNA"/>
</dbReference>
<keyword evidence="4" id="KW-1185">Reference proteome</keyword>
<dbReference type="OrthoDB" id="2152029at2759"/>
<protein>
    <recommendedName>
        <fullName evidence="5">Alpha/beta hydrolase fold-3 domain-containing protein</fullName>
    </recommendedName>
</protein>
<dbReference type="AlphaFoldDB" id="A0A8H8DB39"/>
<gene>
    <name evidence="3" type="ORF">I9W82_004033</name>
</gene>
<sequence>MVSLNTILKLLALPIRLILVILKYPFFGGANLKFKNDLRNSLKLTIFRFALSLSVKDSVYLAKKSTQQVINSLKPVYPKLTNLNNYGKLYDNINVWLVEAENRSKSDPILIYLHGGGYRLNTNSAQVGSILNAYHLLDEEKRKKTSILVLDYSLTCHGHYVGTQLHELAATYTKLASEGNNNFVLMGDSAGGNLAITFLQFLKQEKNPKLPWPNSTVLVSPWTKIVPDAYQLTPGHSYYENEKYDMLSATVARSAARRKAVFGGQKYADLLKSPGNLPYKASDWSDIPTFNNKGYSTFVIFGEHEVFRDDICEWAKYALKSPLTVPREDSRGIFNPEVYEYKSLGKDDAYIDVVLEPWGIHVAPMLFENEVTKLLEKQPNLKLKNLDEKRFLGTARIAQFLNKVL</sequence>
<dbReference type="InterPro" id="IPR019436">
    <property type="entry name" value="Say1-like"/>
</dbReference>
<dbReference type="SUPFAM" id="SSF53474">
    <property type="entry name" value="alpha/beta-Hydrolases"/>
    <property type="match status" value="1"/>
</dbReference>
<dbReference type="PROSITE" id="PS01173">
    <property type="entry name" value="LIPASE_GDXG_HIS"/>
    <property type="match status" value="1"/>
</dbReference>
<comment type="similarity">
    <text evidence="1">Belongs to the 'GDXG' lipolytic enzyme family.</text>
</comment>
<dbReference type="Pfam" id="PF10340">
    <property type="entry name" value="Say1_Mug180"/>
    <property type="match status" value="1"/>
</dbReference>
<evidence type="ECO:0000313" key="4">
    <source>
        <dbReference type="Proteomes" id="UP000669133"/>
    </source>
</evidence>
<dbReference type="Proteomes" id="UP000669133">
    <property type="component" value="Unassembled WGS sequence"/>
</dbReference>
<proteinExistence type="inferred from homology"/>
<name>A0A8H8DB39_9ASCO</name>
<dbReference type="PANTHER" id="PTHR36169">
    <property type="entry name" value="ETHANOLAMINE UTILIZATION PROTEIN EUTQ"/>
    <property type="match status" value="1"/>
</dbReference>